<evidence type="ECO:0000259" key="3">
    <source>
        <dbReference type="PROSITE" id="PS50011"/>
    </source>
</evidence>
<keyword evidence="2" id="KW-0067">ATP-binding</keyword>
<dbReference type="AlphaFoldDB" id="A0A5J4N364"/>
<dbReference type="InterPro" id="IPR050117">
    <property type="entry name" value="MAPK"/>
</dbReference>
<dbReference type="InterPro" id="IPR000719">
    <property type="entry name" value="Prot_kinase_dom"/>
</dbReference>
<accession>A0A5J4N364</accession>
<organism evidence="4 5">
    <name type="scientific">Paragonimus westermani</name>
    <dbReference type="NCBI Taxonomy" id="34504"/>
    <lineage>
        <taxon>Eukaryota</taxon>
        <taxon>Metazoa</taxon>
        <taxon>Spiralia</taxon>
        <taxon>Lophotrochozoa</taxon>
        <taxon>Platyhelminthes</taxon>
        <taxon>Trematoda</taxon>
        <taxon>Digenea</taxon>
        <taxon>Plagiorchiida</taxon>
        <taxon>Troglotremata</taxon>
        <taxon>Troglotrematidae</taxon>
        <taxon>Paragonimus</taxon>
    </lineage>
</organism>
<gene>
    <name evidence="4" type="ORF">DEA37_0011621</name>
</gene>
<keyword evidence="1" id="KW-0547">Nucleotide-binding</keyword>
<feature type="non-terminal residue" evidence="4">
    <location>
        <position position="1"/>
    </location>
</feature>
<evidence type="ECO:0000313" key="5">
    <source>
        <dbReference type="Proteomes" id="UP000324629"/>
    </source>
</evidence>
<dbReference type="Gene3D" id="1.10.510.10">
    <property type="entry name" value="Transferase(Phosphotransferase) domain 1"/>
    <property type="match status" value="1"/>
</dbReference>
<sequence>ICDFGLARSASFSDSGDPDGSLTVEVVTQFYRSPELLLGTAHYTTAVDQWSVGCILGELLTRRILFQ</sequence>
<name>A0A5J4N364_9TREM</name>
<feature type="domain" description="Protein kinase" evidence="3">
    <location>
        <begin position="1"/>
        <end position="67"/>
    </location>
</feature>
<feature type="non-terminal residue" evidence="4">
    <location>
        <position position="67"/>
    </location>
</feature>
<comment type="caution">
    <text evidence="4">The sequence shown here is derived from an EMBL/GenBank/DDBJ whole genome shotgun (WGS) entry which is preliminary data.</text>
</comment>
<evidence type="ECO:0000313" key="4">
    <source>
        <dbReference type="EMBL" id="KAA3669945.1"/>
    </source>
</evidence>
<reference evidence="4 5" key="1">
    <citation type="journal article" date="2019" name="Gigascience">
        <title>Whole-genome sequence of the oriental lung fluke Paragonimus westermani.</title>
        <authorList>
            <person name="Oey H."/>
            <person name="Zakrzewski M."/>
            <person name="Narain K."/>
            <person name="Devi K.R."/>
            <person name="Agatsuma T."/>
            <person name="Nawaratna S."/>
            <person name="Gobert G.N."/>
            <person name="Jones M.K."/>
            <person name="Ragan M.A."/>
            <person name="McManus D.P."/>
            <person name="Krause L."/>
        </authorList>
    </citation>
    <scope>NUCLEOTIDE SEQUENCE [LARGE SCALE GENOMIC DNA]</scope>
    <source>
        <strain evidence="4 5">IND2009</strain>
    </source>
</reference>
<proteinExistence type="predicted"/>
<evidence type="ECO:0000256" key="2">
    <source>
        <dbReference type="ARBA" id="ARBA00022840"/>
    </source>
</evidence>
<dbReference type="GO" id="GO:0005524">
    <property type="term" value="F:ATP binding"/>
    <property type="evidence" value="ECO:0007669"/>
    <property type="project" value="UniProtKB-KW"/>
</dbReference>
<dbReference type="Pfam" id="PF00069">
    <property type="entry name" value="Pkinase"/>
    <property type="match status" value="1"/>
</dbReference>
<dbReference type="InterPro" id="IPR011009">
    <property type="entry name" value="Kinase-like_dom_sf"/>
</dbReference>
<dbReference type="PROSITE" id="PS50011">
    <property type="entry name" value="PROTEIN_KINASE_DOM"/>
    <property type="match status" value="1"/>
</dbReference>
<dbReference type="SUPFAM" id="SSF56112">
    <property type="entry name" value="Protein kinase-like (PK-like)"/>
    <property type="match status" value="1"/>
</dbReference>
<dbReference type="GO" id="GO:0004672">
    <property type="term" value="F:protein kinase activity"/>
    <property type="evidence" value="ECO:0007669"/>
    <property type="project" value="InterPro"/>
</dbReference>
<dbReference type="Proteomes" id="UP000324629">
    <property type="component" value="Unassembled WGS sequence"/>
</dbReference>
<dbReference type="PANTHER" id="PTHR24055">
    <property type="entry name" value="MITOGEN-ACTIVATED PROTEIN KINASE"/>
    <property type="match status" value="1"/>
</dbReference>
<dbReference type="EMBL" id="QNGE01018144">
    <property type="protein sequence ID" value="KAA3669945.1"/>
    <property type="molecule type" value="Genomic_DNA"/>
</dbReference>
<evidence type="ECO:0000256" key="1">
    <source>
        <dbReference type="ARBA" id="ARBA00022741"/>
    </source>
</evidence>
<keyword evidence="5" id="KW-1185">Reference proteome</keyword>
<protein>
    <recommendedName>
        <fullName evidence="3">Protein kinase domain-containing protein</fullName>
    </recommendedName>
</protein>